<evidence type="ECO:0000256" key="1">
    <source>
        <dbReference type="ARBA" id="ARBA00004651"/>
    </source>
</evidence>
<dbReference type="GO" id="GO:0055085">
    <property type="term" value="P:transmembrane transport"/>
    <property type="evidence" value="ECO:0007669"/>
    <property type="project" value="InterPro"/>
</dbReference>
<evidence type="ECO:0000256" key="3">
    <source>
        <dbReference type="ARBA" id="ARBA00022475"/>
    </source>
</evidence>
<feature type="transmembrane region" description="Helical" evidence="7">
    <location>
        <begin position="92"/>
        <end position="117"/>
    </location>
</feature>
<dbReference type="InterPro" id="IPR000515">
    <property type="entry name" value="MetI-like"/>
</dbReference>
<evidence type="ECO:0000256" key="7">
    <source>
        <dbReference type="RuleBase" id="RU363032"/>
    </source>
</evidence>
<keyword evidence="2 7" id="KW-0813">Transport</keyword>
<evidence type="ECO:0000256" key="2">
    <source>
        <dbReference type="ARBA" id="ARBA00022448"/>
    </source>
</evidence>
<accession>A0AB39QUM3</accession>
<proteinExistence type="inferred from homology"/>
<dbReference type="InterPro" id="IPR035906">
    <property type="entry name" value="MetI-like_sf"/>
</dbReference>
<keyword evidence="4 7" id="KW-0812">Transmembrane</keyword>
<dbReference type="PANTHER" id="PTHR43386:SF25">
    <property type="entry name" value="PEPTIDE ABC TRANSPORTER PERMEASE PROTEIN"/>
    <property type="match status" value="1"/>
</dbReference>
<dbReference type="PROSITE" id="PS50928">
    <property type="entry name" value="ABC_TM1"/>
    <property type="match status" value="1"/>
</dbReference>
<evidence type="ECO:0000256" key="6">
    <source>
        <dbReference type="ARBA" id="ARBA00023136"/>
    </source>
</evidence>
<feature type="transmembrane region" description="Helical" evidence="7">
    <location>
        <begin position="256"/>
        <end position="278"/>
    </location>
</feature>
<keyword evidence="3" id="KW-1003">Cell membrane</keyword>
<evidence type="ECO:0000259" key="8">
    <source>
        <dbReference type="PROSITE" id="PS50928"/>
    </source>
</evidence>
<gene>
    <name evidence="9" type="ORF">AB5J52_36465</name>
</gene>
<protein>
    <submittedName>
        <fullName evidence="9">ABC transporter permease</fullName>
    </submittedName>
</protein>
<keyword evidence="5 7" id="KW-1133">Transmembrane helix</keyword>
<dbReference type="Pfam" id="PF00528">
    <property type="entry name" value="BPD_transp_1"/>
    <property type="match status" value="1"/>
</dbReference>
<feature type="domain" description="ABC transmembrane type-1" evidence="8">
    <location>
        <begin position="90"/>
        <end position="279"/>
    </location>
</feature>
<dbReference type="EMBL" id="CP163441">
    <property type="protein sequence ID" value="XDQ47325.1"/>
    <property type="molecule type" value="Genomic_DNA"/>
</dbReference>
<dbReference type="RefSeq" id="WP_369226276.1">
    <property type="nucleotide sequence ID" value="NZ_CP163441.1"/>
</dbReference>
<reference evidence="9" key="1">
    <citation type="submission" date="2024-07" db="EMBL/GenBank/DDBJ databases">
        <authorList>
            <person name="Yu S.T."/>
        </authorList>
    </citation>
    <scope>NUCLEOTIDE SEQUENCE</scope>
    <source>
        <strain evidence="9">R39</strain>
    </source>
</reference>
<dbReference type="Gene3D" id="1.10.3720.10">
    <property type="entry name" value="MetI-like"/>
    <property type="match status" value="1"/>
</dbReference>
<dbReference type="GO" id="GO:0005886">
    <property type="term" value="C:plasma membrane"/>
    <property type="evidence" value="ECO:0007669"/>
    <property type="project" value="UniProtKB-SubCell"/>
</dbReference>
<dbReference type="SUPFAM" id="SSF161098">
    <property type="entry name" value="MetI-like"/>
    <property type="match status" value="1"/>
</dbReference>
<evidence type="ECO:0000256" key="5">
    <source>
        <dbReference type="ARBA" id="ARBA00022989"/>
    </source>
</evidence>
<sequence>MTTVSLSPDPVSAEVAEPRRAVRRSLGPGATLSAVLIALVVLAAIAPGLLATTTPTHIELTDALAAPSWHHLFGTDEAGRDVFSRVVHGTRLSLGIGLGATAIAMGLAIVLGFVSALAGGVVDTVITRVLEVFFAFPSLLAALLVISVFGPSVKTSIIAVGISSMPGYARMVRGQVLNVRQAGYIEAAHALGHRRRTVLLHHLFPNAMRPLVAVVTLGVGQSIVWASSLAFLGLGVPPPNPEWGALLDSGRNYITTQWWLEVLPGLVIVLFAISVTTLGRAIRQRLEGAAR</sequence>
<comment type="similarity">
    <text evidence="7">Belongs to the binding-protein-dependent transport system permease family.</text>
</comment>
<evidence type="ECO:0000313" key="9">
    <source>
        <dbReference type="EMBL" id="XDQ47325.1"/>
    </source>
</evidence>
<feature type="transmembrane region" description="Helical" evidence="7">
    <location>
        <begin position="29"/>
        <end position="50"/>
    </location>
</feature>
<comment type="subcellular location">
    <subcellularLocation>
        <location evidence="1 7">Cell membrane</location>
        <topology evidence="1 7">Multi-pass membrane protein</topology>
    </subcellularLocation>
</comment>
<organism evidence="9">
    <name type="scientific">Streptomyces sp. R39</name>
    <dbReference type="NCBI Taxonomy" id="3238631"/>
    <lineage>
        <taxon>Bacteria</taxon>
        <taxon>Bacillati</taxon>
        <taxon>Actinomycetota</taxon>
        <taxon>Actinomycetes</taxon>
        <taxon>Kitasatosporales</taxon>
        <taxon>Streptomycetaceae</taxon>
        <taxon>Streptomyces</taxon>
    </lineage>
</organism>
<name>A0AB39QUM3_9ACTN</name>
<dbReference type="CDD" id="cd06261">
    <property type="entry name" value="TM_PBP2"/>
    <property type="match status" value="1"/>
</dbReference>
<dbReference type="InterPro" id="IPR050366">
    <property type="entry name" value="BP-dependent_transpt_permease"/>
</dbReference>
<evidence type="ECO:0000256" key="4">
    <source>
        <dbReference type="ARBA" id="ARBA00022692"/>
    </source>
</evidence>
<dbReference type="PANTHER" id="PTHR43386">
    <property type="entry name" value="OLIGOPEPTIDE TRANSPORT SYSTEM PERMEASE PROTEIN APPC"/>
    <property type="match status" value="1"/>
</dbReference>
<dbReference type="AlphaFoldDB" id="A0AB39QUM3"/>
<keyword evidence="6 7" id="KW-0472">Membrane</keyword>
<feature type="transmembrane region" description="Helical" evidence="7">
    <location>
        <begin position="129"/>
        <end position="149"/>
    </location>
</feature>
<feature type="transmembrane region" description="Helical" evidence="7">
    <location>
        <begin position="211"/>
        <end position="236"/>
    </location>
</feature>